<dbReference type="Proteomes" id="UP001056778">
    <property type="component" value="Chromosome 2"/>
</dbReference>
<sequence length="1350" mass="155638">MDLNSDSMRTILDYPRDKFDLIVYEILNGQYFYPLVEYFGGPPVIGISPLGLSPNILDAMGGHSFSYYPIYCLRYNDQMNLLQRAQNWIMYLIDNYYKWTNIPRLEKLAQDKFGKDITRVHDIEKQIQILLANYDPILDYPIPLPPYIIPVGGLHTKRSTPLENDLQKILDNANQGVIYFALGTIVRPSALPMEKKKMFLEAFSKLDQIVLWKYEGDDLEDVPKNVIIRKFFAQNNILAHKNVKLFITHGGGLSSQETMYNGVPIVGIPFFYDQWNNVAKMEAKNLGKGLVLQTLTSNILHDTIKEVLDNPIYSQNIKKLSKAFRSQKETPLERAVFWVENVLEHKDLGYLNTRGRSMTWYELLNGVFGANILFATVLPSPSHHIWHEAIVEGLLKNGHNITLIGHEKPVIKSTNYTVLQLEIEDLLNDEAKAEFISNLQQPFLSVQFEMWEFTVELAKHDLNSPILTRLMEYPTDSFDILIYDMVVPHLLPLSDHFGMIPIVGTSPYGSNPMLAESFGHHFYTYFPNSALPYADDMSLLQRVENYIYYIITLGVKCYYSKTMNEVIQEKFGKDTSSIASYENRVGLLLSNYDPILDFPEPVPPQIIPVGGVNARPAKKLPQDIQEILDNSKDGVIFFSLGTNMDLSFWSMDTIKKFLTAFSKLKQTILWKYIGDDLIGVPKNVIIRKWYPQNDILAHKNVKIFITHNGALSTHEAMYHGVPTVGIPFFMDQINNAKKMETKGLGRSVDFHTLTAKILYKTIDEVLQNPMYTLNMKRLSSQFRDRPETALERAVFWIEYALRHKDVSNLSTKGRYMSVYQRENLDVLVFLGFHDTRDESIDAASLFKLNSIQHIFRLWDFNVEVCEHDFKSTALKNLMNYSRNTFDLIIFDLNAGQCLYPLIEYFNNPPVVGVSPFGIPPFIADVMGNHIYPYIPFYTLPYSDRMSFWQRFHNVLLQVLENVVKWCFYMPDFYRKAQKYFGDDILCFHEVERSIGLLLTNNDPVFDFPQPFPPNIIPVGGLHIKRDSRLPEDLLEIVERSKYGVIYFSFGLEKGQLLSDDFKNILMPAFSKLNQTVLLASENLDLNVSTNVIVRKSFPQSDILAHTNTKLFITHGDSLSVQEAMYHGVPVIGIPLFGDQHSNLAKIVNKNLGKKLSYFNLDVRLVYDTILEVIYNPIYEQNMKELAKKFRDQPQTPSDRAVFWIEYALRNKNLSHLNIAAKYMRFYETMSLDIAAVALICVCLLIYSLHTIYQLIWNGMQASPKVKKRYRGKKSPHAILAEICWWYKNTFEEEEDEEKEEEGEDKDEIPEYLLDEIIDLSDDDDDDQDIRGSSDVDPQPPAKRQLAKSLI</sequence>
<accession>A0ACB9TIX7</accession>
<proteinExistence type="predicted"/>
<evidence type="ECO:0000313" key="1">
    <source>
        <dbReference type="EMBL" id="KAI4466756.1"/>
    </source>
</evidence>
<keyword evidence="2" id="KW-1185">Reference proteome</keyword>
<organism evidence="1 2">
    <name type="scientific">Holotrichia oblita</name>
    <name type="common">Chafer beetle</name>
    <dbReference type="NCBI Taxonomy" id="644536"/>
    <lineage>
        <taxon>Eukaryota</taxon>
        <taxon>Metazoa</taxon>
        <taxon>Ecdysozoa</taxon>
        <taxon>Arthropoda</taxon>
        <taxon>Hexapoda</taxon>
        <taxon>Insecta</taxon>
        <taxon>Pterygota</taxon>
        <taxon>Neoptera</taxon>
        <taxon>Endopterygota</taxon>
        <taxon>Coleoptera</taxon>
        <taxon>Polyphaga</taxon>
        <taxon>Scarabaeiformia</taxon>
        <taxon>Scarabaeidae</taxon>
        <taxon>Melolonthinae</taxon>
        <taxon>Holotrichia</taxon>
    </lineage>
</organism>
<gene>
    <name evidence="1" type="ORF">MML48_2g00008156</name>
</gene>
<reference evidence="1" key="1">
    <citation type="submission" date="2022-04" db="EMBL/GenBank/DDBJ databases">
        <title>Chromosome-scale genome assembly of Holotrichia oblita Faldermann.</title>
        <authorList>
            <person name="Rongchong L."/>
        </authorList>
    </citation>
    <scope>NUCLEOTIDE SEQUENCE</scope>
    <source>
        <strain evidence="1">81SQS9</strain>
    </source>
</reference>
<name>A0ACB9TIX7_HOLOL</name>
<evidence type="ECO:0000313" key="2">
    <source>
        <dbReference type="Proteomes" id="UP001056778"/>
    </source>
</evidence>
<comment type="caution">
    <text evidence="1">The sequence shown here is derived from an EMBL/GenBank/DDBJ whole genome shotgun (WGS) entry which is preliminary data.</text>
</comment>
<protein>
    <submittedName>
        <fullName evidence="1">UDP-glucosyltransferase</fullName>
    </submittedName>
</protein>
<dbReference type="EMBL" id="CM043016">
    <property type="protein sequence ID" value="KAI4466756.1"/>
    <property type="molecule type" value="Genomic_DNA"/>
</dbReference>